<dbReference type="GeneID" id="68357726"/>
<protein>
    <submittedName>
        <fullName evidence="2">Uncharacterized protein</fullName>
    </submittedName>
</protein>
<dbReference type="EMBL" id="JAIZPD010000010">
    <property type="protein sequence ID" value="KAH0960442.1"/>
    <property type="molecule type" value="Genomic_DNA"/>
</dbReference>
<comment type="caution">
    <text evidence="2">The sequence shown here is derived from an EMBL/GenBank/DDBJ whole genome shotgun (WGS) entry which is preliminary data.</text>
</comment>
<feature type="compositionally biased region" description="Polar residues" evidence="1">
    <location>
        <begin position="281"/>
        <end position="290"/>
    </location>
</feature>
<feature type="compositionally biased region" description="Pro residues" evidence="1">
    <location>
        <begin position="241"/>
        <end position="253"/>
    </location>
</feature>
<evidence type="ECO:0000313" key="2">
    <source>
        <dbReference type="EMBL" id="KAH0960442.1"/>
    </source>
</evidence>
<reference evidence="2" key="1">
    <citation type="submission" date="2021-09" db="EMBL/GenBank/DDBJ databases">
        <title>A high-quality genome of the endoparasitic fungus Hirsutella rhossiliensis with a comparison of Hirsutella genomes reveals transposable elements contributing to genome size variation.</title>
        <authorList>
            <person name="Lin R."/>
            <person name="Jiao Y."/>
            <person name="Sun X."/>
            <person name="Ling J."/>
            <person name="Xie B."/>
            <person name="Cheng X."/>
        </authorList>
    </citation>
    <scope>NUCLEOTIDE SEQUENCE</scope>
    <source>
        <strain evidence="2">HR02</strain>
    </source>
</reference>
<organism evidence="2 3">
    <name type="scientific">Hirsutella rhossiliensis</name>
    <dbReference type="NCBI Taxonomy" id="111463"/>
    <lineage>
        <taxon>Eukaryota</taxon>
        <taxon>Fungi</taxon>
        <taxon>Dikarya</taxon>
        <taxon>Ascomycota</taxon>
        <taxon>Pezizomycotina</taxon>
        <taxon>Sordariomycetes</taxon>
        <taxon>Hypocreomycetidae</taxon>
        <taxon>Hypocreales</taxon>
        <taxon>Ophiocordycipitaceae</taxon>
        <taxon>Hirsutella</taxon>
    </lineage>
</organism>
<proteinExistence type="predicted"/>
<name>A0A9P8MSU9_9HYPO</name>
<sequence length="321" mass="36783">MQHLKKRYSDLLSSPTRQRLSNVSSVVTEASLLASNLQRHNSDRLQRIEKMSARPKRGKTVTTQAGAHLLYQRQPQRELMMLHKMIRQEKEQLLAEYRENKFQVIDRKRKRLTIKQWLDHKGKNEEFLSLETSDETSRRLLKRPDPFTIDITRTPVVRSAAEQEDADEACATARPLRNMRWPHLQPEREVPIFTSTQAAAAAAAAEAIDPALIEEAYDYDMEFERACNDEVERALRSSSPPQGPTPGSSPPMTPRQRSSPPLGSSPMIIPRQETLRRGTLPRQSPRSPSIRQPKWKVIEQMIKDFRASQASNSAQEDTENV</sequence>
<dbReference type="AlphaFoldDB" id="A0A9P8MSU9"/>
<evidence type="ECO:0000313" key="3">
    <source>
        <dbReference type="Proteomes" id="UP000824596"/>
    </source>
</evidence>
<dbReference type="RefSeq" id="XP_044717955.1">
    <property type="nucleotide sequence ID" value="XM_044867068.1"/>
</dbReference>
<feature type="region of interest" description="Disordered" evidence="1">
    <location>
        <begin position="230"/>
        <end position="297"/>
    </location>
</feature>
<accession>A0A9P8MSU9</accession>
<evidence type="ECO:0000256" key="1">
    <source>
        <dbReference type="SAM" id="MobiDB-lite"/>
    </source>
</evidence>
<dbReference type="Proteomes" id="UP000824596">
    <property type="component" value="Unassembled WGS sequence"/>
</dbReference>
<keyword evidence="3" id="KW-1185">Reference proteome</keyword>
<gene>
    <name evidence="2" type="ORF">HRG_08597</name>
</gene>